<comment type="caution">
    <text evidence="1">The sequence shown here is derived from an EMBL/GenBank/DDBJ whole genome shotgun (WGS) entry which is preliminary data.</text>
</comment>
<keyword evidence="2" id="KW-1185">Reference proteome</keyword>
<gene>
    <name evidence="1" type="ORF">K437DRAFT_59815</name>
</gene>
<dbReference type="Proteomes" id="UP000027361">
    <property type="component" value="Unassembled WGS sequence"/>
</dbReference>
<dbReference type="HOGENOM" id="CLU_1435358_0_0_1"/>
<evidence type="ECO:0000313" key="1">
    <source>
        <dbReference type="EMBL" id="KDN50814.1"/>
    </source>
</evidence>
<organism evidence="1 2">
    <name type="scientific">Tilletiaria anomala (strain ATCC 24038 / CBS 436.72 / UBC 951)</name>
    <dbReference type="NCBI Taxonomy" id="1037660"/>
    <lineage>
        <taxon>Eukaryota</taxon>
        <taxon>Fungi</taxon>
        <taxon>Dikarya</taxon>
        <taxon>Basidiomycota</taxon>
        <taxon>Ustilaginomycotina</taxon>
        <taxon>Exobasidiomycetes</taxon>
        <taxon>Georgefischeriales</taxon>
        <taxon>Tilletiariaceae</taxon>
        <taxon>Tilletiaria</taxon>
    </lineage>
</organism>
<protein>
    <submittedName>
        <fullName evidence="1">Uncharacterized protein</fullName>
    </submittedName>
</protein>
<evidence type="ECO:0000313" key="2">
    <source>
        <dbReference type="Proteomes" id="UP000027361"/>
    </source>
</evidence>
<dbReference type="GeneID" id="25267645"/>
<dbReference type="InParanoid" id="A0A066WIG7"/>
<name>A0A066WIG7_TILAU</name>
<proteinExistence type="predicted"/>
<sequence>MPLLVADHEHGQCGVRALEREQSEIRSLTGSSCFVSRCSCVTQTRSPARKMREQVKSSAGSCLARPGTWCRLSQCSRHTLLTAADGERLKVGQRAFGGLVQCLQLNSSGLQATDTGAVLALPLTQVRDIASWAPAGFGREPFRSLCGVLVSAVTGRLSLSKKVLAKLFQTLSRLQDETFASPRHRYTVK</sequence>
<accession>A0A066WIG7</accession>
<dbReference type="EMBL" id="JMSN01000018">
    <property type="protein sequence ID" value="KDN50814.1"/>
    <property type="molecule type" value="Genomic_DNA"/>
</dbReference>
<dbReference type="AlphaFoldDB" id="A0A066WIG7"/>
<dbReference type="RefSeq" id="XP_013244566.1">
    <property type="nucleotide sequence ID" value="XM_013389112.1"/>
</dbReference>
<reference evidence="1 2" key="1">
    <citation type="submission" date="2014-05" db="EMBL/GenBank/DDBJ databases">
        <title>Draft genome sequence of a rare smut relative, Tilletiaria anomala UBC 951.</title>
        <authorList>
            <consortium name="DOE Joint Genome Institute"/>
            <person name="Toome M."/>
            <person name="Kuo A."/>
            <person name="Henrissat B."/>
            <person name="Lipzen A."/>
            <person name="Tritt A."/>
            <person name="Yoshinaga Y."/>
            <person name="Zane M."/>
            <person name="Barry K."/>
            <person name="Grigoriev I.V."/>
            <person name="Spatafora J.W."/>
            <person name="Aimea M.C."/>
        </authorList>
    </citation>
    <scope>NUCLEOTIDE SEQUENCE [LARGE SCALE GENOMIC DNA]</scope>
    <source>
        <strain evidence="1 2">UBC 951</strain>
    </source>
</reference>